<keyword evidence="2" id="KW-1185">Reference proteome</keyword>
<gene>
    <name evidence="1" type="ORF">FB470_000566</name>
</gene>
<evidence type="ECO:0000313" key="2">
    <source>
        <dbReference type="Proteomes" id="UP001229651"/>
    </source>
</evidence>
<dbReference type="EMBL" id="JAUSUT010000001">
    <property type="protein sequence ID" value="MDQ0376572.1"/>
    <property type="molecule type" value="Genomic_DNA"/>
</dbReference>
<organism evidence="1 2">
    <name type="scientific">Amycolatopsis thermophila</name>
    <dbReference type="NCBI Taxonomy" id="206084"/>
    <lineage>
        <taxon>Bacteria</taxon>
        <taxon>Bacillati</taxon>
        <taxon>Actinomycetota</taxon>
        <taxon>Actinomycetes</taxon>
        <taxon>Pseudonocardiales</taxon>
        <taxon>Pseudonocardiaceae</taxon>
        <taxon>Amycolatopsis</taxon>
    </lineage>
</organism>
<proteinExistence type="predicted"/>
<reference evidence="1 2" key="1">
    <citation type="submission" date="2023-07" db="EMBL/GenBank/DDBJ databases">
        <title>Sequencing the genomes of 1000 actinobacteria strains.</title>
        <authorList>
            <person name="Klenk H.-P."/>
        </authorList>
    </citation>
    <scope>NUCLEOTIDE SEQUENCE [LARGE SCALE GENOMIC DNA]</scope>
    <source>
        <strain evidence="1 2">DSM 45805</strain>
    </source>
</reference>
<comment type="caution">
    <text evidence="1">The sequence shown here is derived from an EMBL/GenBank/DDBJ whole genome shotgun (WGS) entry which is preliminary data.</text>
</comment>
<evidence type="ECO:0000313" key="1">
    <source>
        <dbReference type="EMBL" id="MDQ0376572.1"/>
    </source>
</evidence>
<dbReference type="Proteomes" id="UP001229651">
    <property type="component" value="Unassembled WGS sequence"/>
</dbReference>
<accession>A0ABU0EMS7</accession>
<name>A0ABU0EMS7_9PSEU</name>
<sequence length="110" mass="12520">MPSRIRDEFHTALRAAANTDAWTVLDGNTVRWTETLPTPGWVSPRQWPEPQYKRHLFITATSGQPIVRIASAPWVEARDHFVPLRRALELVRNPRSAFTQPAITPEARPA</sequence>
<dbReference type="RefSeq" id="WP_306988489.1">
    <property type="nucleotide sequence ID" value="NZ_JAUSUT010000001.1"/>
</dbReference>
<protein>
    <submittedName>
        <fullName evidence="1">Uncharacterized protein</fullName>
    </submittedName>
</protein>